<keyword evidence="3 6" id="KW-0812">Transmembrane</keyword>
<evidence type="ECO:0000256" key="3">
    <source>
        <dbReference type="ARBA" id="ARBA00022692"/>
    </source>
</evidence>
<dbReference type="RefSeq" id="WP_197921359.1">
    <property type="nucleotide sequence ID" value="NZ_CAWPTA010000007.1"/>
</dbReference>
<keyword evidence="8" id="KW-1185">Reference proteome</keyword>
<gene>
    <name evidence="7" type="ORF">I5L03_08770</name>
</gene>
<feature type="transmembrane region" description="Helical" evidence="6">
    <location>
        <begin position="34"/>
        <end position="53"/>
    </location>
</feature>
<evidence type="ECO:0000313" key="8">
    <source>
        <dbReference type="Proteomes" id="UP000602442"/>
    </source>
</evidence>
<dbReference type="Pfam" id="PF07947">
    <property type="entry name" value="YhhN"/>
    <property type="match status" value="1"/>
</dbReference>
<comment type="caution">
    <text evidence="7">The sequence shown here is derived from an EMBL/GenBank/DDBJ whole genome shotgun (WGS) entry which is preliminary data.</text>
</comment>
<feature type="transmembrane region" description="Helical" evidence="6">
    <location>
        <begin position="163"/>
        <end position="181"/>
    </location>
</feature>
<feature type="transmembrane region" description="Helical" evidence="6">
    <location>
        <begin position="12"/>
        <end position="28"/>
    </location>
</feature>
<evidence type="ECO:0000256" key="4">
    <source>
        <dbReference type="ARBA" id="ARBA00022989"/>
    </source>
</evidence>
<feature type="transmembrane region" description="Helical" evidence="6">
    <location>
        <begin position="83"/>
        <end position="100"/>
    </location>
</feature>
<feature type="transmembrane region" description="Helical" evidence="6">
    <location>
        <begin position="137"/>
        <end position="156"/>
    </location>
</feature>
<dbReference type="PANTHER" id="PTHR31885:SF6">
    <property type="entry name" value="GH04784P"/>
    <property type="match status" value="1"/>
</dbReference>
<dbReference type="PANTHER" id="PTHR31885">
    <property type="entry name" value="GH04784P"/>
    <property type="match status" value="1"/>
</dbReference>
<comment type="subcellular location">
    <subcellularLocation>
        <location evidence="1">Membrane</location>
        <topology evidence="1">Multi-pass membrane protein</topology>
    </subcellularLocation>
</comment>
<feature type="transmembrane region" description="Helical" evidence="6">
    <location>
        <begin position="60"/>
        <end position="77"/>
    </location>
</feature>
<feature type="transmembrane region" description="Helical" evidence="6">
    <location>
        <begin position="112"/>
        <end position="131"/>
    </location>
</feature>
<comment type="similarity">
    <text evidence="2">Belongs to the TMEM86 family.</text>
</comment>
<accession>A0ABS0N4G4</accession>
<evidence type="ECO:0000313" key="7">
    <source>
        <dbReference type="EMBL" id="MBH5322677.1"/>
    </source>
</evidence>
<evidence type="ECO:0000256" key="6">
    <source>
        <dbReference type="SAM" id="Phobius"/>
    </source>
</evidence>
<reference evidence="7 8" key="1">
    <citation type="submission" date="2020-11" db="EMBL/GenBank/DDBJ databases">
        <title>Erythrobacter sediminis sp. nov., a marine bacterium from a tidal flat of Garorim Bay.</title>
        <authorList>
            <person name="Kim D."/>
            <person name="Yoo Y."/>
            <person name="Kim J.-J."/>
        </authorList>
    </citation>
    <scope>NUCLEOTIDE SEQUENCE [LARGE SCALE GENOMIC DNA]</scope>
    <source>
        <strain evidence="7 8">JGD-13</strain>
    </source>
</reference>
<dbReference type="Proteomes" id="UP000602442">
    <property type="component" value="Unassembled WGS sequence"/>
</dbReference>
<evidence type="ECO:0000256" key="1">
    <source>
        <dbReference type="ARBA" id="ARBA00004141"/>
    </source>
</evidence>
<organism evidence="7 8">
    <name type="scientific">Aurantiacibacter sediminis</name>
    <dbReference type="NCBI Taxonomy" id="2793064"/>
    <lineage>
        <taxon>Bacteria</taxon>
        <taxon>Pseudomonadati</taxon>
        <taxon>Pseudomonadota</taxon>
        <taxon>Alphaproteobacteria</taxon>
        <taxon>Sphingomonadales</taxon>
        <taxon>Erythrobacteraceae</taxon>
        <taxon>Aurantiacibacter</taxon>
    </lineage>
</organism>
<dbReference type="InterPro" id="IPR012506">
    <property type="entry name" value="TMEM86B-like"/>
</dbReference>
<evidence type="ECO:0000256" key="5">
    <source>
        <dbReference type="ARBA" id="ARBA00023136"/>
    </source>
</evidence>
<name>A0ABS0N4G4_9SPHN</name>
<evidence type="ECO:0000256" key="2">
    <source>
        <dbReference type="ARBA" id="ARBA00007375"/>
    </source>
</evidence>
<keyword evidence="4 6" id="KW-1133">Transmembrane helix</keyword>
<proteinExistence type="inferred from homology"/>
<keyword evidence="5 6" id="KW-0472">Membrane</keyword>
<protein>
    <submittedName>
        <fullName evidence="7">Lysoplasmalogenase</fullName>
    </submittedName>
</protein>
<sequence length="228" mass="24954">MPHRALSQKRPYLVLSVVAALVFFYLQATDLPGLYLIPIKGSAVAFLALYAFMRHGSQDARMIAAALVFASLGDMAIELDRIAGAVAFIGFHIIALLVFLRHKREALEGRDSLIFLALLLGTPLVGYFLPYDPDLKPLVAIYALPLGAMAAGAWASDFPRLRVAAGAMLFIFSDWLIFAEMGPLSGSPIPQYLVWPIYYLGVFLITIGVITTLRKRDPELQLVQGGTD</sequence>
<dbReference type="EMBL" id="JAEANY010000002">
    <property type="protein sequence ID" value="MBH5322677.1"/>
    <property type="molecule type" value="Genomic_DNA"/>
</dbReference>
<feature type="transmembrane region" description="Helical" evidence="6">
    <location>
        <begin position="193"/>
        <end position="213"/>
    </location>
</feature>